<organism evidence="1 2">
    <name type="scientific">Acetomicrobium hydrogeniformans ATCC BAA-1850</name>
    <dbReference type="NCBI Taxonomy" id="592015"/>
    <lineage>
        <taxon>Bacteria</taxon>
        <taxon>Thermotogati</taxon>
        <taxon>Synergistota</taxon>
        <taxon>Synergistia</taxon>
        <taxon>Synergistales</taxon>
        <taxon>Acetomicrobiaceae</taxon>
        <taxon>Acetomicrobium</taxon>
    </lineage>
</organism>
<protein>
    <submittedName>
        <fullName evidence="1">Uncharacterized protein</fullName>
    </submittedName>
</protein>
<name>A0A0T5X935_9BACT</name>
<accession>A0A0T5X935</accession>
<keyword evidence="2" id="KW-1185">Reference proteome</keyword>
<reference evidence="2" key="1">
    <citation type="submission" date="2012-09" db="EMBL/GenBank/DDBJ databases">
        <authorList>
            <person name="Weinstock G."/>
            <person name="Sodergren E."/>
            <person name="Clifton S."/>
            <person name="Fulton L."/>
            <person name="Fulton B."/>
            <person name="Courtney L."/>
            <person name="Fronick C."/>
            <person name="Harrison M."/>
            <person name="Strong C."/>
            <person name="Farmer C."/>
            <person name="Delehaunty K."/>
            <person name="Markovic C."/>
            <person name="Hall O."/>
            <person name="Minx P."/>
            <person name="Tomlinson C."/>
            <person name="Mitreva M."/>
            <person name="Nelson J."/>
            <person name="Hou S."/>
            <person name="Wollam A."/>
            <person name="Pepin K.H."/>
            <person name="Johnson M."/>
            <person name="Bhonagiri V."/>
            <person name="Nash W.E."/>
            <person name="Suruliraj S."/>
            <person name="Warren W."/>
            <person name="Chinwalla A."/>
            <person name="Mardis E.R."/>
            <person name="Wilson R.K."/>
        </authorList>
    </citation>
    <scope>NUCLEOTIDE SEQUENCE [LARGE SCALE GENOMIC DNA]</scope>
    <source>
        <strain evidence="2">OS1</strain>
    </source>
</reference>
<proteinExistence type="predicted"/>
<sequence>MTDKLQGLLSHKRHLLPALDSVGISWELADTFNDDGYPKPYSVAWVGENSI</sequence>
<comment type="caution">
    <text evidence="1">The sequence shown here is derived from an EMBL/GenBank/DDBJ whole genome shotgun (WGS) entry which is preliminary data.</text>
</comment>
<dbReference type="EMBL" id="ACJX03000001">
    <property type="protein sequence ID" value="KRT34873.1"/>
    <property type="molecule type" value="Genomic_DNA"/>
</dbReference>
<dbReference type="STRING" id="592015.HMPREF1705_04742"/>
<evidence type="ECO:0000313" key="2">
    <source>
        <dbReference type="Proteomes" id="UP000005273"/>
    </source>
</evidence>
<gene>
    <name evidence="1" type="ORF">HMPREF1705_04742</name>
</gene>
<dbReference type="Proteomes" id="UP000005273">
    <property type="component" value="Unassembled WGS sequence"/>
</dbReference>
<evidence type="ECO:0000313" key="1">
    <source>
        <dbReference type="EMBL" id="KRT34873.1"/>
    </source>
</evidence>
<dbReference type="AlphaFoldDB" id="A0A0T5X935"/>